<protein>
    <submittedName>
        <fullName evidence="8">RDD domain containing protein</fullName>
    </submittedName>
</protein>
<evidence type="ECO:0000256" key="3">
    <source>
        <dbReference type="ARBA" id="ARBA00022692"/>
    </source>
</evidence>
<keyword evidence="9" id="KW-1185">Reference proteome</keyword>
<name>F7PRP2_9MOLU</name>
<accession>F7PRP2</accession>
<dbReference type="Pfam" id="PF06271">
    <property type="entry name" value="RDD"/>
    <property type="match status" value="1"/>
</dbReference>
<evidence type="ECO:0000313" key="9">
    <source>
        <dbReference type="Proteomes" id="UP000005707"/>
    </source>
</evidence>
<sequence length="157" mass="18328">MLKKSIGMRFIAYIIDFIMIYIVAFIFHLMFGFFTLTRSATSVYFSMNFIELTIMSILYFVFFALVTQGKTIGKLITRVQVRKSNLEEVTRKQIVIRELLKSALMIINLISFIVLLIRKDKKSIHDLIVDTIVVRPIKKGELIQDNQDHTEITETEE</sequence>
<evidence type="ECO:0000259" key="7">
    <source>
        <dbReference type="Pfam" id="PF06271"/>
    </source>
</evidence>
<dbReference type="PANTHER" id="PTHR36115">
    <property type="entry name" value="PROLINE-RICH ANTIGEN HOMOLOG-RELATED"/>
    <property type="match status" value="1"/>
</dbReference>
<evidence type="ECO:0000313" key="8">
    <source>
        <dbReference type="EMBL" id="ERJ11878.1"/>
    </source>
</evidence>
<keyword evidence="2" id="KW-1003">Cell membrane</keyword>
<comment type="caution">
    <text evidence="8">The sequence shown here is derived from an EMBL/GenBank/DDBJ whole genome shotgun (WGS) entry which is preliminary data.</text>
</comment>
<evidence type="ECO:0000256" key="5">
    <source>
        <dbReference type="ARBA" id="ARBA00023136"/>
    </source>
</evidence>
<feature type="transmembrane region" description="Helical" evidence="6">
    <location>
        <begin position="99"/>
        <end position="117"/>
    </location>
</feature>
<dbReference type="RefSeq" id="WP_008824501.1">
    <property type="nucleotide sequence ID" value="NZ_AFNU02000007.1"/>
</dbReference>
<gene>
    <name evidence="8" type="ORF">HLPCO_002118</name>
</gene>
<comment type="subcellular location">
    <subcellularLocation>
        <location evidence="1">Cell membrane</location>
        <topology evidence="1">Multi-pass membrane protein</topology>
    </subcellularLocation>
</comment>
<evidence type="ECO:0000256" key="1">
    <source>
        <dbReference type="ARBA" id="ARBA00004651"/>
    </source>
</evidence>
<keyword evidence="5 6" id="KW-0472">Membrane</keyword>
<keyword evidence="4 6" id="KW-1133">Transmembrane helix</keyword>
<dbReference type="OrthoDB" id="1787043at2"/>
<dbReference type="InParanoid" id="F7PRP2"/>
<feature type="transmembrane region" description="Helical" evidence="6">
    <location>
        <begin position="12"/>
        <end position="31"/>
    </location>
</feature>
<feature type="transmembrane region" description="Helical" evidence="6">
    <location>
        <begin position="43"/>
        <end position="66"/>
    </location>
</feature>
<dbReference type="GO" id="GO:0005886">
    <property type="term" value="C:plasma membrane"/>
    <property type="evidence" value="ECO:0007669"/>
    <property type="project" value="UniProtKB-SubCell"/>
</dbReference>
<dbReference type="eggNOG" id="ENOG5033CBS">
    <property type="taxonomic scope" value="Bacteria"/>
</dbReference>
<evidence type="ECO:0000256" key="6">
    <source>
        <dbReference type="SAM" id="Phobius"/>
    </source>
</evidence>
<dbReference type="STRING" id="1033810.HLPCO_002118"/>
<dbReference type="InterPro" id="IPR051791">
    <property type="entry name" value="Pra-immunoreactive"/>
</dbReference>
<dbReference type="EMBL" id="AFNU02000007">
    <property type="protein sequence ID" value="ERJ11878.1"/>
    <property type="molecule type" value="Genomic_DNA"/>
</dbReference>
<evidence type="ECO:0000256" key="2">
    <source>
        <dbReference type="ARBA" id="ARBA00022475"/>
    </source>
</evidence>
<dbReference type="PANTHER" id="PTHR36115:SF9">
    <property type="entry name" value="LMO1584 PROTEIN"/>
    <property type="match status" value="1"/>
</dbReference>
<organism evidence="8 9">
    <name type="scientific">Haloplasma contractile SSD-17B</name>
    <dbReference type="NCBI Taxonomy" id="1033810"/>
    <lineage>
        <taxon>Bacteria</taxon>
        <taxon>Bacillati</taxon>
        <taxon>Mycoplasmatota</taxon>
        <taxon>Mollicutes</taxon>
        <taxon>Haloplasmatales</taxon>
        <taxon>Haloplasmataceae</taxon>
        <taxon>Haloplasma</taxon>
    </lineage>
</organism>
<reference evidence="8 9" key="2">
    <citation type="journal article" date="2013" name="PLoS ONE">
        <title>INDIGO - INtegrated Data Warehouse of MIcrobial GenOmes with Examples from the Red Sea Extremophiles.</title>
        <authorList>
            <person name="Alam I."/>
            <person name="Antunes A."/>
            <person name="Kamau A.A."/>
            <person name="Ba Alawi W."/>
            <person name="Kalkatawi M."/>
            <person name="Stingl U."/>
            <person name="Bajic V.B."/>
        </authorList>
    </citation>
    <scope>NUCLEOTIDE SEQUENCE [LARGE SCALE GENOMIC DNA]</scope>
    <source>
        <strain evidence="8 9">SSD-17B</strain>
    </source>
</reference>
<evidence type="ECO:0000256" key="4">
    <source>
        <dbReference type="ARBA" id="ARBA00022989"/>
    </source>
</evidence>
<dbReference type="AlphaFoldDB" id="F7PRP2"/>
<dbReference type="Proteomes" id="UP000005707">
    <property type="component" value="Unassembled WGS sequence"/>
</dbReference>
<keyword evidence="3 6" id="KW-0812">Transmembrane</keyword>
<dbReference type="InterPro" id="IPR010432">
    <property type="entry name" value="RDD"/>
</dbReference>
<proteinExistence type="predicted"/>
<feature type="domain" description="RDD" evidence="7">
    <location>
        <begin position="5"/>
        <end position="129"/>
    </location>
</feature>
<reference evidence="8 9" key="1">
    <citation type="journal article" date="2011" name="J. Bacteriol.">
        <title>Genome sequence of Haloplasma contractile, an unusual contractile bacterium from a deep-sea anoxic brine lake.</title>
        <authorList>
            <person name="Antunes A."/>
            <person name="Alam I."/>
            <person name="El Dorry H."/>
            <person name="Siam R."/>
            <person name="Robertson A."/>
            <person name="Bajic V.B."/>
            <person name="Stingl U."/>
        </authorList>
    </citation>
    <scope>NUCLEOTIDE SEQUENCE [LARGE SCALE GENOMIC DNA]</scope>
    <source>
        <strain evidence="8 9">SSD-17B</strain>
    </source>
</reference>